<evidence type="ECO:0000256" key="1">
    <source>
        <dbReference type="ARBA" id="ARBA00004651"/>
    </source>
</evidence>
<name>A0A2N5ZCH7_MUIH1</name>
<evidence type="ECO:0000256" key="5">
    <source>
        <dbReference type="ARBA" id="ARBA00023136"/>
    </source>
</evidence>
<dbReference type="InterPro" id="IPR050638">
    <property type="entry name" value="AA-Vitamin_Transporters"/>
</dbReference>
<dbReference type="Proteomes" id="UP000234857">
    <property type="component" value="Unassembled WGS sequence"/>
</dbReference>
<feature type="transmembrane region" description="Helical" evidence="6">
    <location>
        <begin position="90"/>
        <end position="110"/>
    </location>
</feature>
<dbReference type="Pfam" id="PF00892">
    <property type="entry name" value="EamA"/>
    <property type="match status" value="2"/>
</dbReference>
<evidence type="ECO:0000259" key="7">
    <source>
        <dbReference type="Pfam" id="PF00892"/>
    </source>
</evidence>
<evidence type="ECO:0000313" key="9">
    <source>
        <dbReference type="Proteomes" id="UP000234857"/>
    </source>
</evidence>
<feature type="transmembrane region" description="Helical" evidence="6">
    <location>
        <begin position="117"/>
        <end position="135"/>
    </location>
</feature>
<evidence type="ECO:0000256" key="4">
    <source>
        <dbReference type="ARBA" id="ARBA00022989"/>
    </source>
</evidence>
<dbReference type="PANTHER" id="PTHR32322">
    <property type="entry name" value="INNER MEMBRANE TRANSPORTER"/>
    <property type="match status" value="1"/>
</dbReference>
<dbReference type="EMBL" id="PKTG01000116">
    <property type="protein sequence ID" value="PLX16359.1"/>
    <property type="molecule type" value="Genomic_DNA"/>
</dbReference>
<feature type="domain" description="EamA" evidence="7">
    <location>
        <begin position="3"/>
        <end position="134"/>
    </location>
</feature>
<feature type="transmembrane region" description="Helical" evidence="6">
    <location>
        <begin position="242"/>
        <end position="261"/>
    </location>
</feature>
<feature type="transmembrane region" description="Helical" evidence="6">
    <location>
        <begin position="34"/>
        <end position="52"/>
    </location>
</feature>
<proteinExistence type="predicted"/>
<feature type="transmembrane region" description="Helical" evidence="6">
    <location>
        <begin position="64"/>
        <end position="84"/>
    </location>
</feature>
<feature type="transmembrane region" description="Helical" evidence="6">
    <location>
        <begin position="212"/>
        <end position="230"/>
    </location>
</feature>
<evidence type="ECO:0000256" key="2">
    <source>
        <dbReference type="ARBA" id="ARBA00022475"/>
    </source>
</evidence>
<dbReference type="SUPFAM" id="SSF103481">
    <property type="entry name" value="Multidrug resistance efflux transporter EmrE"/>
    <property type="match status" value="2"/>
</dbReference>
<organism evidence="8 9">
    <name type="scientific">Muiribacterium halophilum</name>
    <dbReference type="NCBI Taxonomy" id="2053465"/>
    <lineage>
        <taxon>Bacteria</taxon>
        <taxon>Candidatus Muiribacteriota</taxon>
        <taxon>Candidatus Muiribacteriia</taxon>
        <taxon>Candidatus Muiribacteriales</taxon>
        <taxon>Candidatus Muiribacteriaceae</taxon>
        <taxon>Candidatus Muiribacterium</taxon>
    </lineage>
</organism>
<evidence type="ECO:0000313" key="8">
    <source>
        <dbReference type="EMBL" id="PLX16359.1"/>
    </source>
</evidence>
<keyword evidence="5 6" id="KW-0472">Membrane</keyword>
<reference evidence="8 9" key="1">
    <citation type="submission" date="2017-11" db="EMBL/GenBank/DDBJ databases">
        <title>Genome-resolved metagenomics identifies genetic mobility, metabolic interactions, and unexpected diversity in perchlorate-reducing communities.</title>
        <authorList>
            <person name="Barnum T.P."/>
            <person name="Figueroa I.A."/>
            <person name="Carlstrom C.I."/>
            <person name="Lucas L.N."/>
            <person name="Engelbrektson A.L."/>
            <person name="Coates J.D."/>
        </authorList>
    </citation>
    <scope>NUCLEOTIDE SEQUENCE [LARGE SCALE GENOMIC DNA]</scope>
    <source>
        <strain evidence="8">BM706</strain>
    </source>
</reference>
<keyword evidence="3 6" id="KW-0812">Transmembrane</keyword>
<comment type="subcellular location">
    <subcellularLocation>
        <location evidence="1">Cell membrane</location>
        <topology evidence="1">Multi-pass membrane protein</topology>
    </subcellularLocation>
</comment>
<feature type="transmembrane region" description="Helical" evidence="6">
    <location>
        <begin position="179"/>
        <end position="200"/>
    </location>
</feature>
<dbReference type="InterPro" id="IPR037185">
    <property type="entry name" value="EmrE-like"/>
</dbReference>
<dbReference type="GO" id="GO:0005886">
    <property type="term" value="C:plasma membrane"/>
    <property type="evidence" value="ECO:0007669"/>
    <property type="project" value="UniProtKB-SubCell"/>
</dbReference>
<keyword evidence="4 6" id="KW-1133">Transmembrane helix</keyword>
<evidence type="ECO:0000256" key="6">
    <source>
        <dbReference type="SAM" id="Phobius"/>
    </source>
</evidence>
<gene>
    <name evidence="8" type="ORF">C0601_10340</name>
</gene>
<dbReference type="InterPro" id="IPR000620">
    <property type="entry name" value="EamA_dom"/>
</dbReference>
<feature type="transmembrane region" description="Helical" evidence="6">
    <location>
        <begin position="147"/>
        <end position="167"/>
    </location>
</feature>
<feature type="transmembrane region" description="Helical" evidence="6">
    <location>
        <begin position="267"/>
        <end position="289"/>
    </location>
</feature>
<accession>A0A2N5ZCH7</accession>
<sequence>MPYFFCIITIFFFSTIELVGKLLGNSIDPLTYTSYRFFIGAIFILPFSLKYFRKEKTDLKGFLSMGWPGIIVVAVAMYLLQLSVFYGKALTAGVIVSSNPVFVPVFSFLILREKSGLIKILSIFISIIGLVLIMGKKVFEISSMDDPIKAILFAVGASLSFALYTVLSKKYIKEYDKYRFTVISFFTGAFVLGLIGFLTGKRMLFDVEVRPLLILLYSGVFITGIAYLLYFKALEKIKAINASMFFFLKPVFVLFFSTVLLGEKINMMEITGVFLILISLIVSSERIFYGLKKF</sequence>
<evidence type="ECO:0000256" key="3">
    <source>
        <dbReference type="ARBA" id="ARBA00022692"/>
    </source>
</evidence>
<protein>
    <recommendedName>
        <fullName evidence="7">EamA domain-containing protein</fullName>
    </recommendedName>
</protein>
<comment type="caution">
    <text evidence="8">The sequence shown here is derived from an EMBL/GenBank/DDBJ whole genome shotgun (WGS) entry which is preliminary data.</text>
</comment>
<keyword evidence="2" id="KW-1003">Cell membrane</keyword>
<feature type="domain" description="EamA" evidence="7">
    <location>
        <begin position="149"/>
        <end position="283"/>
    </location>
</feature>
<dbReference type="PANTHER" id="PTHR32322:SF18">
    <property type="entry name" value="S-ADENOSYLMETHIONINE_S-ADENOSYLHOMOCYSTEINE TRANSPORTER"/>
    <property type="match status" value="1"/>
</dbReference>
<dbReference type="AlphaFoldDB" id="A0A2N5ZCH7"/>